<evidence type="ECO:0000313" key="2">
    <source>
        <dbReference type="Proteomes" id="UP000824540"/>
    </source>
</evidence>
<dbReference type="PANTHER" id="PTHR13865">
    <property type="entry name" value="TIGHT JUNCTION PROTEIN"/>
    <property type="match status" value="1"/>
</dbReference>
<accession>A0A8T2NNS0</accession>
<protein>
    <submittedName>
        <fullName evidence="1">Uncharacterized protein</fullName>
    </submittedName>
</protein>
<dbReference type="EMBL" id="JAFBMS010000031">
    <property type="protein sequence ID" value="KAG9341889.1"/>
    <property type="molecule type" value="Genomic_DNA"/>
</dbReference>
<dbReference type="GO" id="GO:0090557">
    <property type="term" value="P:establishment of endothelial intestinal barrier"/>
    <property type="evidence" value="ECO:0007669"/>
    <property type="project" value="TreeGrafter"/>
</dbReference>
<dbReference type="Gene3D" id="2.30.42.10">
    <property type="match status" value="1"/>
</dbReference>
<name>A0A8T2NNS0_9TELE</name>
<dbReference type="AlphaFoldDB" id="A0A8T2NNS0"/>
<evidence type="ECO:0000313" key="1">
    <source>
        <dbReference type="EMBL" id="KAG9341889.1"/>
    </source>
</evidence>
<reference evidence="1" key="1">
    <citation type="thesis" date="2021" institute="BYU ScholarsArchive" country="Provo, UT, USA">
        <title>Applications of and Algorithms for Genome Assembly and Genomic Analyses with an Emphasis on Marine Teleosts.</title>
        <authorList>
            <person name="Pickett B.D."/>
        </authorList>
    </citation>
    <scope>NUCLEOTIDE SEQUENCE</scope>
    <source>
        <strain evidence="1">HI-2016</strain>
    </source>
</reference>
<dbReference type="PANTHER" id="PTHR13865:SF25">
    <property type="entry name" value="TIGHT JUNCTION PROTEIN ZO-1"/>
    <property type="match status" value="1"/>
</dbReference>
<dbReference type="GO" id="GO:0005923">
    <property type="term" value="C:bicellular tight junction"/>
    <property type="evidence" value="ECO:0007669"/>
    <property type="project" value="TreeGrafter"/>
</dbReference>
<dbReference type="GO" id="GO:0045216">
    <property type="term" value="P:cell-cell junction organization"/>
    <property type="evidence" value="ECO:0007669"/>
    <property type="project" value="TreeGrafter"/>
</dbReference>
<keyword evidence="2" id="KW-1185">Reference proteome</keyword>
<organism evidence="1 2">
    <name type="scientific">Albula glossodonta</name>
    <name type="common">roundjaw bonefish</name>
    <dbReference type="NCBI Taxonomy" id="121402"/>
    <lineage>
        <taxon>Eukaryota</taxon>
        <taxon>Metazoa</taxon>
        <taxon>Chordata</taxon>
        <taxon>Craniata</taxon>
        <taxon>Vertebrata</taxon>
        <taxon>Euteleostomi</taxon>
        <taxon>Actinopterygii</taxon>
        <taxon>Neopterygii</taxon>
        <taxon>Teleostei</taxon>
        <taxon>Albuliformes</taxon>
        <taxon>Albulidae</taxon>
        <taxon>Albula</taxon>
    </lineage>
</organism>
<dbReference type="GO" id="GO:0098609">
    <property type="term" value="P:cell-cell adhesion"/>
    <property type="evidence" value="ECO:0007669"/>
    <property type="project" value="TreeGrafter"/>
</dbReference>
<dbReference type="GO" id="GO:1905605">
    <property type="term" value="P:positive regulation of blood-brain barrier permeability"/>
    <property type="evidence" value="ECO:0007669"/>
    <property type="project" value="TreeGrafter"/>
</dbReference>
<sequence length="228" mass="24769">MRDSCPPELRSSLSASRLLSPRGHPLLCLSRENSHQEADSVTCRMTGCGRGPPIHICALICRLITTSSLMTLPILAICQDSRAPLIRDTISSIIWRCDGVRELAGAPVEMVCGWRGTSQELGLLPAQSRQRLISGSGHSLEMGECKSADTSVTRVSTSPTFLLQQPGNTYGENDRVVMVNAVSMDNVEHAYAVQQLRKSGKNAKIVSTDSWGQRVLRNTEKPAVLLAT</sequence>
<dbReference type="Proteomes" id="UP000824540">
    <property type="component" value="Unassembled WGS sequence"/>
</dbReference>
<proteinExistence type="predicted"/>
<dbReference type="GO" id="GO:0005886">
    <property type="term" value="C:plasma membrane"/>
    <property type="evidence" value="ECO:0007669"/>
    <property type="project" value="TreeGrafter"/>
</dbReference>
<comment type="caution">
    <text evidence="1">The sequence shown here is derived from an EMBL/GenBank/DDBJ whole genome shotgun (WGS) entry which is preliminary data.</text>
</comment>
<dbReference type="GO" id="GO:0050839">
    <property type="term" value="F:cell adhesion molecule binding"/>
    <property type="evidence" value="ECO:0007669"/>
    <property type="project" value="TreeGrafter"/>
</dbReference>
<dbReference type="InterPro" id="IPR036034">
    <property type="entry name" value="PDZ_sf"/>
</dbReference>
<dbReference type="GO" id="GO:0150105">
    <property type="term" value="P:protein localization to cell-cell junction"/>
    <property type="evidence" value="ECO:0007669"/>
    <property type="project" value="TreeGrafter"/>
</dbReference>
<gene>
    <name evidence="1" type="ORF">JZ751_018206</name>
</gene>
<dbReference type="OrthoDB" id="8947291at2759"/>